<accession>A0A090MRV2</accession>
<keyword evidence="1" id="KW-0808">Transferase</keyword>
<keyword evidence="2" id="KW-1185">Reference proteome</keyword>
<keyword evidence="1" id="KW-0012">Acyltransferase</keyword>
<protein>
    <submittedName>
        <fullName evidence="1 3">Acyl-CoA N-acyltransferase domain-containing protein</fullName>
    </submittedName>
</protein>
<organism evidence="1">
    <name type="scientific">Strongyloides ratti</name>
    <name type="common">Parasitic roundworm</name>
    <dbReference type="NCBI Taxonomy" id="34506"/>
    <lineage>
        <taxon>Eukaryota</taxon>
        <taxon>Metazoa</taxon>
        <taxon>Ecdysozoa</taxon>
        <taxon>Nematoda</taxon>
        <taxon>Chromadorea</taxon>
        <taxon>Rhabditida</taxon>
        <taxon>Tylenchina</taxon>
        <taxon>Panagrolaimomorpha</taxon>
        <taxon>Strongyloidoidea</taxon>
        <taxon>Strongyloididae</taxon>
        <taxon>Strongyloides</taxon>
    </lineage>
</organism>
<dbReference type="GO" id="GO:0008080">
    <property type="term" value="F:N-acetyltransferase activity"/>
    <property type="evidence" value="ECO:0007669"/>
    <property type="project" value="TreeGrafter"/>
</dbReference>
<reference evidence="1" key="1">
    <citation type="submission" date="2014-09" db="EMBL/GenBank/DDBJ databases">
        <authorList>
            <person name="Aslett A.Martin."/>
        </authorList>
    </citation>
    <scope>NUCLEOTIDE SEQUENCE</scope>
    <source>
        <strain evidence="1">ED321 Heterogonic</strain>
    </source>
</reference>
<dbReference type="WBParaSite" id="SRAE_0000011000.1">
    <property type="protein sequence ID" value="SRAE_0000011000.1"/>
    <property type="gene ID" value="WBGene00255847"/>
</dbReference>
<dbReference type="CTD" id="36373345"/>
<dbReference type="SMR" id="A0A090MRV2"/>
<dbReference type="OMA" id="DRKGVMT"/>
<evidence type="ECO:0000313" key="3">
    <source>
        <dbReference type="WBParaSite" id="SRAE_0000011000.1"/>
    </source>
</evidence>
<name>A0A090MRV2_STRRB</name>
<reference evidence="2" key="2">
    <citation type="submission" date="2014-09" db="EMBL/GenBank/DDBJ databases">
        <authorList>
            <person name="Martin A.A."/>
        </authorList>
    </citation>
    <scope>NUCLEOTIDE SEQUENCE</scope>
    <source>
        <strain evidence="2">ED321</strain>
    </source>
</reference>
<evidence type="ECO:0000313" key="2">
    <source>
        <dbReference type="Proteomes" id="UP000035682"/>
    </source>
</evidence>
<dbReference type="RefSeq" id="XP_024500187.1">
    <property type="nucleotide sequence ID" value="XM_024645956.1"/>
</dbReference>
<evidence type="ECO:0000313" key="1">
    <source>
        <dbReference type="EMBL" id="CEF60978.1"/>
    </source>
</evidence>
<dbReference type="EMBL" id="LN609405">
    <property type="protein sequence ID" value="CEF60978.1"/>
    <property type="molecule type" value="Genomic_DNA"/>
</dbReference>
<dbReference type="PANTHER" id="PTHR20905">
    <property type="entry name" value="N-ACETYLTRANSFERASE-RELATED"/>
    <property type="match status" value="1"/>
</dbReference>
<proteinExistence type="predicted"/>
<reference evidence="3" key="3">
    <citation type="submission" date="2020-12" db="UniProtKB">
        <authorList>
            <consortium name="WormBaseParasite"/>
        </authorList>
    </citation>
    <scope>IDENTIFICATION</scope>
</reference>
<dbReference type="OrthoDB" id="41532at2759"/>
<evidence type="ECO:0000313" key="4">
    <source>
        <dbReference type="WormBase" id="SRAE_0000011000"/>
    </source>
</evidence>
<dbReference type="PANTHER" id="PTHR20905:SF30">
    <property type="entry name" value="N-ACETYLTRANSFERASE DOMAIN-CONTAINING PROTEIN"/>
    <property type="match status" value="1"/>
</dbReference>
<gene>
    <name evidence="1 3 4" type="ORF">SRAE_0000011000</name>
</gene>
<dbReference type="Proteomes" id="UP000035682">
    <property type="component" value="Unplaced"/>
</dbReference>
<dbReference type="WormBase" id="SRAE_0000011000">
    <property type="protein sequence ID" value="SRP08876"/>
    <property type="gene ID" value="WBGene00255847"/>
</dbReference>
<dbReference type="GeneID" id="36373345"/>
<dbReference type="AlphaFoldDB" id="A0A090MRV2"/>
<dbReference type="Gene3D" id="3.40.630.30">
    <property type="match status" value="1"/>
</dbReference>
<sequence length="215" mass="24580">MIENTVLEYGFRNTSKNDINELTDFLAKEFLQTEPMNYGLKMSKESKEPKLKKLLSNDFLINNSFVAFSKKDGKIIGVRLIDLIKRNDKQKDNVNNEEVSEGQKLINNILNSVKKDLWNLLSDNINVLIRTEISCVSKDWFRKGIASKLENEGNNIIKNKFPEVQGVVAEASSVANQTLLRNKGYISLKQSFYCDYGMPIGYEGSDHIELMVKLF</sequence>